<dbReference type="Proteomes" id="UP001589814">
    <property type="component" value="Unassembled WGS sequence"/>
</dbReference>
<dbReference type="InterPro" id="IPR016156">
    <property type="entry name" value="FAD/NAD-linked_Rdtase_dimer_sf"/>
</dbReference>
<feature type="domain" description="FAD/NAD(P)-binding" evidence="4">
    <location>
        <begin position="4"/>
        <end position="297"/>
    </location>
</feature>
<dbReference type="PRINTS" id="PR00368">
    <property type="entry name" value="FADPNR"/>
</dbReference>
<accession>A0ABV6FZR9</accession>
<name>A0ABV6FZR9_9GAMM</name>
<sequence>MRSYDYLIVGGGMVAANAVKGIRERDEQGTIGILTEEPNGPVTRPALSKLLWTDPDFTYDKIWMTPEEDDGTTLHTDSRVTAIDRDKGQVTTQDGQHWGYGKLLLATGCAPIRLELPESERVRYYRNVSDFDAIKKIAGEGRHIVVVGGSYIGTEMAAALVQNDCRVTLVHTEEVLGSAMFEPALASRFHQRFVDNGVMLLGGRKVTGGREENGSVTVELDDGSTIEADAAVLGLGVEPAVDFVAEAGIEVDDGIVVNERLTTSDANIFAAGDVARYPDPLLGSNRAEHVDNANRMGAAVGRIMAGSDEQYAHTPFFYSMIFDMKWRAVGTLDSTMAVIEDAPNGPERAIYYYLEGERVKGVLLYNVEAEKLDDARAVLADDAPQSAETLIGRIEVV</sequence>
<dbReference type="PANTHER" id="PTHR43557">
    <property type="entry name" value="APOPTOSIS-INDUCING FACTOR 1"/>
    <property type="match status" value="1"/>
</dbReference>
<proteinExistence type="predicted"/>
<protein>
    <submittedName>
        <fullName evidence="5">NAD(P)/FAD-dependent oxidoreductase</fullName>
    </submittedName>
</protein>
<dbReference type="Gene3D" id="3.50.50.60">
    <property type="entry name" value="FAD/NAD(P)-binding domain"/>
    <property type="match status" value="2"/>
</dbReference>
<dbReference type="SUPFAM" id="SSF55424">
    <property type="entry name" value="FAD/NAD-linked reductases, dimerisation (C-terminal) domain"/>
    <property type="match status" value="1"/>
</dbReference>
<evidence type="ECO:0000259" key="4">
    <source>
        <dbReference type="Pfam" id="PF07992"/>
    </source>
</evidence>
<dbReference type="EMBL" id="JBHLVX010000005">
    <property type="protein sequence ID" value="MFC0266758.1"/>
    <property type="molecule type" value="Genomic_DNA"/>
</dbReference>
<evidence type="ECO:0000256" key="3">
    <source>
        <dbReference type="ARBA" id="ARBA00023002"/>
    </source>
</evidence>
<dbReference type="InterPro" id="IPR050446">
    <property type="entry name" value="FAD-oxidoreductase/Apoptosis"/>
</dbReference>
<dbReference type="InterPro" id="IPR036188">
    <property type="entry name" value="FAD/NAD-bd_sf"/>
</dbReference>
<evidence type="ECO:0000256" key="2">
    <source>
        <dbReference type="ARBA" id="ARBA00022827"/>
    </source>
</evidence>
<evidence type="ECO:0000313" key="5">
    <source>
        <dbReference type="EMBL" id="MFC0266758.1"/>
    </source>
</evidence>
<gene>
    <name evidence="5" type="ORF">ACFFHW_01890</name>
</gene>
<keyword evidence="6" id="KW-1185">Reference proteome</keyword>
<evidence type="ECO:0000313" key="6">
    <source>
        <dbReference type="Proteomes" id="UP001589814"/>
    </source>
</evidence>
<dbReference type="RefSeq" id="WP_019952094.1">
    <property type="nucleotide sequence ID" value="NZ_JBHLVX010000005.1"/>
</dbReference>
<dbReference type="PANTHER" id="PTHR43557:SF4">
    <property type="entry name" value="APOPTOSIS-INDUCING FACTOR 1, MITOCHONDRIAL"/>
    <property type="match status" value="1"/>
</dbReference>
<comment type="caution">
    <text evidence="5">The sequence shown here is derived from an EMBL/GenBank/DDBJ whole genome shotgun (WGS) entry which is preliminary data.</text>
</comment>
<organism evidence="5 6">
    <name type="scientific">Kushneria aurantia</name>
    <dbReference type="NCBI Taxonomy" id="504092"/>
    <lineage>
        <taxon>Bacteria</taxon>
        <taxon>Pseudomonadati</taxon>
        <taxon>Pseudomonadota</taxon>
        <taxon>Gammaproteobacteria</taxon>
        <taxon>Oceanospirillales</taxon>
        <taxon>Halomonadaceae</taxon>
        <taxon>Kushneria</taxon>
    </lineage>
</organism>
<dbReference type="Gene3D" id="3.30.390.30">
    <property type="match status" value="1"/>
</dbReference>
<reference evidence="5 6" key="1">
    <citation type="submission" date="2024-09" db="EMBL/GenBank/DDBJ databases">
        <authorList>
            <person name="Sun Q."/>
            <person name="Mori K."/>
        </authorList>
    </citation>
    <scope>NUCLEOTIDE SEQUENCE [LARGE SCALE GENOMIC DNA]</scope>
    <source>
        <strain evidence="5 6">CCM 7415</strain>
    </source>
</reference>
<keyword evidence="1" id="KW-0285">Flavoprotein</keyword>
<dbReference type="SUPFAM" id="SSF51905">
    <property type="entry name" value="FAD/NAD(P)-binding domain"/>
    <property type="match status" value="1"/>
</dbReference>
<evidence type="ECO:0000256" key="1">
    <source>
        <dbReference type="ARBA" id="ARBA00022630"/>
    </source>
</evidence>
<dbReference type="InterPro" id="IPR023753">
    <property type="entry name" value="FAD/NAD-binding_dom"/>
</dbReference>
<dbReference type="Pfam" id="PF07992">
    <property type="entry name" value="Pyr_redox_2"/>
    <property type="match status" value="1"/>
</dbReference>
<keyword evidence="3" id="KW-0560">Oxidoreductase</keyword>
<keyword evidence="2" id="KW-0274">FAD</keyword>